<evidence type="ECO:0000313" key="4">
    <source>
        <dbReference type="Proteomes" id="UP000187209"/>
    </source>
</evidence>
<dbReference type="Pfam" id="PF02752">
    <property type="entry name" value="Arrestin_C"/>
    <property type="match status" value="1"/>
</dbReference>
<dbReference type="GO" id="GO:0005737">
    <property type="term" value="C:cytoplasm"/>
    <property type="evidence" value="ECO:0007669"/>
    <property type="project" value="TreeGrafter"/>
</dbReference>
<dbReference type="Gene3D" id="2.60.40.640">
    <property type="match status" value="2"/>
</dbReference>
<evidence type="ECO:0000259" key="2">
    <source>
        <dbReference type="Pfam" id="PF02752"/>
    </source>
</evidence>
<comment type="caution">
    <text evidence="3">The sequence shown here is derived from an EMBL/GenBank/DDBJ whole genome shotgun (WGS) entry which is preliminary data.</text>
</comment>
<proteinExistence type="predicted"/>
<dbReference type="InterPro" id="IPR014752">
    <property type="entry name" value="Arrestin-like_C"/>
</dbReference>
<dbReference type="SUPFAM" id="SSF81296">
    <property type="entry name" value="E set domains"/>
    <property type="match status" value="1"/>
</dbReference>
<dbReference type="AlphaFoldDB" id="A0A1R2CYT1"/>
<dbReference type="InterPro" id="IPR011021">
    <property type="entry name" value="Arrestin-like_N"/>
</dbReference>
<evidence type="ECO:0000313" key="3">
    <source>
        <dbReference type="EMBL" id="OMJ94133.1"/>
    </source>
</evidence>
<feature type="domain" description="Arrestin C-terminal-like" evidence="2">
    <location>
        <begin position="172"/>
        <end position="311"/>
    </location>
</feature>
<dbReference type="InterPro" id="IPR014756">
    <property type="entry name" value="Ig_E-set"/>
</dbReference>
<sequence>MGGQNSLGAASMQLECGSFYAGQIVAGVINISLLKDINECKVFLAFRGKEKTNWLSSDGKTEYNGKRKVCNFYYTLYNWPTGLKAGGYSLPFSFQLPEDIPGSFLYHVPQSFLEQKRKASIKYFLQSKLLTSTKEKIKASSKITIFKPTKTILSNINFYKEAKLSTWCCVKKGICNIKAYIPQDTYNPTNCISVIAEIDNSQSTLDIHNLKYELRCSIRLKDNIGNLYYKKWNVLSHDENIKISSGASLLSSSAVELKFNLPSVVDHFYKTYSTSAHLIDCAFFLRIEANMDGIFKCCGGHPIAKQKIYIVPDLVYCPPPPVAQAPPGWMPQMFDQVNVAYSNQYEMNTKISYS</sequence>
<protein>
    <submittedName>
        <fullName evidence="3">Uncharacterized protein</fullName>
    </submittedName>
</protein>
<gene>
    <name evidence="3" type="ORF">SteCoe_2770</name>
</gene>
<accession>A0A1R2CYT1</accession>
<dbReference type="Proteomes" id="UP000187209">
    <property type="component" value="Unassembled WGS sequence"/>
</dbReference>
<dbReference type="PANTHER" id="PTHR11188">
    <property type="entry name" value="ARRESTIN DOMAIN CONTAINING PROTEIN"/>
    <property type="match status" value="1"/>
</dbReference>
<reference evidence="3 4" key="1">
    <citation type="submission" date="2016-11" db="EMBL/GenBank/DDBJ databases">
        <title>The macronuclear genome of Stentor coeruleus: a giant cell with tiny introns.</title>
        <authorList>
            <person name="Slabodnick M."/>
            <person name="Ruby J.G."/>
            <person name="Reiff S.B."/>
            <person name="Swart E.C."/>
            <person name="Gosai S."/>
            <person name="Prabakaran S."/>
            <person name="Witkowska E."/>
            <person name="Larue G.E."/>
            <person name="Fisher S."/>
            <person name="Freeman R.M."/>
            <person name="Gunawardena J."/>
            <person name="Chu W."/>
            <person name="Stover N.A."/>
            <person name="Gregory B.D."/>
            <person name="Nowacki M."/>
            <person name="Derisi J."/>
            <person name="Roy S.W."/>
            <person name="Marshall W.F."/>
            <person name="Sood P."/>
        </authorList>
    </citation>
    <scope>NUCLEOTIDE SEQUENCE [LARGE SCALE GENOMIC DNA]</scope>
    <source>
        <strain evidence="3">WM001</strain>
    </source>
</reference>
<feature type="domain" description="Arrestin-like N-terminal" evidence="1">
    <location>
        <begin position="18"/>
        <end position="148"/>
    </location>
</feature>
<name>A0A1R2CYT1_9CILI</name>
<dbReference type="InterPro" id="IPR011022">
    <property type="entry name" value="Arrestin_C-like"/>
</dbReference>
<organism evidence="3 4">
    <name type="scientific">Stentor coeruleus</name>
    <dbReference type="NCBI Taxonomy" id="5963"/>
    <lineage>
        <taxon>Eukaryota</taxon>
        <taxon>Sar</taxon>
        <taxon>Alveolata</taxon>
        <taxon>Ciliophora</taxon>
        <taxon>Postciliodesmatophora</taxon>
        <taxon>Heterotrichea</taxon>
        <taxon>Heterotrichida</taxon>
        <taxon>Stentoridae</taxon>
        <taxon>Stentor</taxon>
    </lineage>
</organism>
<dbReference type="Pfam" id="PF00339">
    <property type="entry name" value="Arrestin_N"/>
    <property type="match status" value="1"/>
</dbReference>
<dbReference type="PANTHER" id="PTHR11188:SF17">
    <property type="entry name" value="FI21816P1"/>
    <property type="match status" value="1"/>
</dbReference>
<dbReference type="EMBL" id="MPUH01000031">
    <property type="protein sequence ID" value="OMJ94133.1"/>
    <property type="molecule type" value="Genomic_DNA"/>
</dbReference>
<keyword evidence="4" id="KW-1185">Reference proteome</keyword>
<dbReference type="GO" id="GO:0015031">
    <property type="term" value="P:protein transport"/>
    <property type="evidence" value="ECO:0007669"/>
    <property type="project" value="TreeGrafter"/>
</dbReference>
<evidence type="ECO:0000259" key="1">
    <source>
        <dbReference type="Pfam" id="PF00339"/>
    </source>
</evidence>
<dbReference type="OrthoDB" id="7785529at2759"/>
<dbReference type="InterPro" id="IPR050357">
    <property type="entry name" value="Arrestin_domain-protein"/>
</dbReference>